<evidence type="ECO:0000313" key="2">
    <source>
        <dbReference type="Proteomes" id="UP000664915"/>
    </source>
</evidence>
<dbReference type="RefSeq" id="YP_010670255.1">
    <property type="nucleotide sequence ID" value="NC_070963.1"/>
</dbReference>
<protein>
    <submittedName>
        <fullName evidence="1">Uncharacterized protein</fullName>
    </submittedName>
</protein>
<accession>A0A879R459</accession>
<proteinExistence type="predicted"/>
<reference evidence="1" key="1">
    <citation type="submission" date="2020-09" db="EMBL/GenBank/DDBJ databases">
        <authorList>
            <person name="Zhang D."/>
            <person name="Hatherill J.R."/>
            <person name="Ramirez J.F."/>
            <person name="Edinger B."/>
            <person name="Balarin R."/>
            <person name="Sullivan A."/>
            <person name="Humpal K.M."/>
            <person name="Guseva A."/>
            <person name="Butela K.A."/>
            <person name="Garlena R.A."/>
            <person name="Russell D.A."/>
            <person name="Pope W.H."/>
            <person name="Jacobs-Sera D."/>
            <person name="Hatfull G.F."/>
        </authorList>
    </citation>
    <scope>NUCLEOTIDE SEQUENCE</scope>
</reference>
<dbReference type="Proteomes" id="UP000664915">
    <property type="component" value="Segment"/>
</dbReference>
<evidence type="ECO:0000313" key="1">
    <source>
        <dbReference type="EMBL" id="QPX48245.1"/>
    </source>
</evidence>
<name>A0A879R459_9CAUD</name>
<dbReference type="GeneID" id="77946450"/>
<dbReference type="EMBL" id="MW015081">
    <property type="protein sequence ID" value="QPX48245.1"/>
    <property type="molecule type" value="Genomic_DNA"/>
</dbReference>
<organism evidence="1 2">
    <name type="scientific">Synechococcus phage S-SRM01</name>
    <dbReference type="NCBI Taxonomy" id="2781608"/>
    <lineage>
        <taxon>Viruses</taxon>
        <taxon>Duplodnaviria</taxon>
        <taxon>Heunggongvirae</taxon>
        <taxon>Uroviricota</taxon>
        <taxon>Caudoviricetes</taxon>
        <taxon>Pantevenvirales</taxon>
        <taxon>Kyanoviridae</taxon>
        <taxon>Serangoonvirus</taxon>
        <taxon>Serangoonvirus essarone</taxon>
    </lineage>
</organism>
<dbReference type="KEGG" id="vg:77946450"/>
<keyword evidence="2" id="KW-1185">Reference proteome</keyword>
<sequence>MKFDFQFGKKKLTIKQYVIVGIVLSSIIAALSQCTGVSQNGLWDLLDEIQRKYFPQTIINEFILKDPEKLKRRIVRDVDKAIRDVTSEYDRIIQKADQKYQPKYLEEPNDDTLCYTDECKSLAPPMRKCASWVEDCN</sequence>